<organism evidence="1 2">
    <name type="scientific">Streptococcus thermophilus M17PTZA496</name>
    <dbReference type="NCBI Taxonomy" id="1433289"/>
    <lineage>
        <taxon>Bacteria</taxon>
        <taxon>Bacillati</taxon>
        <taxon>Bacillota</taxon>
        <taxon>Bacilli</taxon>
        <taxon>Lactobacillales</taxon>
        <taxon>Streptococcaceae</taxon>
        <taxon>Streptococcus</taxon>
    </lineage>
</organism>
<dbReference type="AlphaFoldDB" id="A0A0E2Q4Y8"/>
<comment type="caution">
    <text evidence="1">The sequence shown here is derived from an EMBL/GenBank/DDBJ whole genome shotgun (WGS) entry which is preliminary data.</text>
</comment>
<dbReference type="RefSeq" id="WP_084828654.1">
    <property type="nucleotide sequence ID" value="NZ_CM002372.1"/>
</dbReference>
<gene>
    <name evidence="1" type="ORF">X841_03805</name>
</gene>
<evidence type="ECO:0000313" key="1">
    <source>
        <dbReference type="EMBL" id="ETW90666.1"/>
    </source>
</evidence>
<reference evidence="2" key="1">
    <citation type="submission" date="2013-12" db="EMBL/GenBank/DDBJ databases">
        <title>Genome sequences of Streptococcus thermophilus strains MTH17CL396 and M17PTZA496 isolated from Fontina cheese in Valle d'Aosta region (Italy).</title>
        <authorList>
            <person name="Treu L."/>
            <person name="Giacomini A."/>
            <person name="Corich V."/>
            <person name="Vendramin V."/>
            <person name="Bovo B."/>
        </authorList>
    </citation>
    <scope>NUCLEOTIDE SEQUENCE [LARGE SCALE GENOMIC DNA]</scope>
    <source>
        <strain evidence="2">M17PTZA496</strain>
    </source>
</reference>
<dbReference type="Proteomes" id="UP000024559">
    <property type="component" value="Chromosome"/>
</dbReference>
<protein>
    <submittedName>
        <fullName evidence="1">Uncharacterized protein</fullName>
    </submittedName>
</protein>
<proteinExistence type="predicted"/>
<dbReference type="PATRIC" id="fig|1433289.7.peg.767"/>
<evidence type="ECO:0000313" key="2">
    <source>
        <dbReference type="Proteomes" id="UP000024559"/>
    </source>
</evidence>
<dbReference type="HOGENOM" id="CLU_2119783_0_0_9"/>
<accession>A0A0E2Q4Y8</accession>
<sequence>MKSQVMSLAWKIFKNEKNDVTFSEALKFAWKAVKRQNMADDFYFFRSSNVKFQGVKKWFAEKEFRGRNKKDLAFMSVTAISVKGLIEETDKAVKLEIVTPYGVSTKWYPKSVIA</sequence>
<name>A0A0E2Q4Y8_STRTR</name>
<dbReference type="EMBL" id="AZJT01000023">
    <property type="protein sequence ID" value="ETW90666.1"/>
    <property type="molecule type" value="Genomic_DNA"/>
</dbReference>